<dbReference type="InterPro" id="IPR051159">
    <property type="entry name" value="Hexapeptide_acetyltransf"/>
</dbReference>
<dbReference type="Pfam" id="PF14602">
    <property type="entry name" value="Hexapep_2"/>
    <property type="match status" value="1"/>
</dbReference>
<protein>
    <submittedName>
        <fullName evidence="1">Galactoside O-acetyltransferase</fullName>
        <ecNumber evidence="1">2.3.1.18</ecNumber>
    </submittedName>
</protein>
<dbReference type="Gene3D" id="2.160.10.10">
    <property type="entry name" value="Hexapeptide repeat proteins"/>
    <property type="match status" value="1"/>
</dbReference>
<dbReference type="CDD" id="cd04647">
    <property type="entry name" value="LbH_MAT_like"/>
    <property type="match status" value="1"/>
</dbReference>
<name>A0A1P8WPG4_9PLAN</name>
<dbReference type="PANTHER" id="PTHR23416:SF78">
    <property type="entry name" value="LIPOPOLYSACCHARIDE BIOSYNTHESIS O-ACETYL TRANSFERASE WBBJ-RELATED"/>
    <property type="match status" value="1"/>
</dbReference>
<dbReference type="EC" id="2.3.1.18" evidence="1"/>
<dbReference type="OrthoDB" id="285017at2"/>
<gene>
    <name evidence="1" type="primary">lacA_3</name>
    <name evidence="1" type="ORF">Fuma_05588</name>
</gene>
<keyword evidence="2" id="KW-1185">Reference proteome</keyword>
<dbReference type="PANTHER" id="PTHR23416">
    <property type="entry name" value="SIALIC ACID SYNTHASE-RELATED"/>
    <property type="match status" value="1"/>
</dbReference>
<dbReference type="KEGG" id="fmr:Fuma_05588"/>
<dbReference type="STRING" id="1891926.Fuma_05588"/>
<reference evidence="1 2" key="1">
    <citation type="journal article" date="2016" name="Front. Microbiol.">
        <title>Fuerstia marisgermanicae gen. nov., sp. nov., an Unusual Member of the Phylum Planctomycetes from the German Wadden Sea.</title>
        <authorList>
            <person name="Kohn T."/>
            <person name="Heuer A."/>
            <person name="Jogler M."/>
            <person name="Vollmers J."/>
            <person name="Boedeker C."/>
            <person name="Bunk B."/>
            <person name="Rast P."/>
            <person name="Borchert D."/>
            <person name="Glockner I."/>
            <person name="Freese H.M."/>
            <person name="Klenk H.P."/>
            <person name="Overmann J."/>
            <person name="Kaster A.K."/>
            <person name="Rohde M."/>
            <person name="Wiegand S."/>
            <person name="Jogler C."/>
        </authorList>
    </citation>
    <scope>NUCLEOTIDE SEQUENCE [LARGE SCALE GENOMIC DNA]</scope>
    <source>
        <strain evidence="1 2">NH11</strain>
    </source>
</reference>
<dbReference type="Proteomes" id="UP000187735">
    <property type="component" value="Chromosome"/>
</dbReference>
<dbReference type="InterPro" id="IPR001451">
    <property type="entry name" value="Hexapep"/>
</dbReference>
<sequence length="192" mass="20732">MLEMISRPARACCRVSNFLASRFRIWRIRIRYPNCRFGRGVTVGVNVQVIATDGGAINIGANVNIKDNCLLIARSGTLNVGDECFIGWGTVICANDSISIGRDCLIAEYVTIRDQNHGSALGEMPFRLQPMVSKQITIESNVWIGAKATVLAGRTIGQNSIVGANSVVTKNVEVGSTVAGVPARALLRKTKR</sequence>
<accession>A0A1P8WPG4</accession>
<keyword evidence="1" id="KW-0808">Transferase</keyword>
<dbReference type="EMBL" id="CP017641">
    <property type="protein sequence ID" value="APZ95925.1"/>
    <property type="molecule type" value="Genomic_DNA"/>
</dbReference>
<keyword evidence="1" id="KW-0012">Acyltransferase</keyword>
<dbReference type="RefSeq" id="WP_077027023.1">
    <property type="nucleotide sequence ID" value="NZ_CP017641.1"/>
</dbReference>
<evidence type="ECO:0000313" key="2">
    <source>
        <dbReference type="Proteomes" id="UP000187735"/>
    </source>
</evidence>
<dbReference type="SUPFAM" id="SSF51161">
    <property type="entry name" value="Trimeric LpxA-like enzymes"/>
    <property type="match status" value="1"/>
</dbReference>
<dbReference type="GO" id="GO:0008870">
    <property type="term" value="F:galactoside O-acetyltransferase activity"/>
    <property type="evidence" value="ECO:0007669"/>
    <property type="project" value="UniProtKB-EC"/>
</dbReference>
<dbReference type="Pfam" id="PF00132">
    <property type="entry name" value="Hexapep"/>
    <property type="match status" value="1"/>
</dbReference>
<dbReference type="AlphaFoldDB" id="A0A1P8WPG4"/>
<organism evidence="1 2">
    <name type="scientific">Fuerstiella marisgermanici</name>
    <dbReference type="NCBI Taxonomy" id="1891926"/>
    <lineage>
        <taxon>Bacteria</taxon>
        <taxon>Pseudomonadati</taxon>
        <taxon>Planctomycetota</taxon>
        <taxon>Planctomycetia</taxon>
        <taxon>Planctomycetales</taxon>
        <taxon>Planctomycetaceae</taxon>
        <taxon>Fuerstiella</taxon>
    </lineage>
</organism>
<dbReference type="InterPro" id="IPR011004">
    <property type="entry name" value="Trimer_LpxA-like_sf"/>
</dbReference>
<proteinExistence type="predicted"/>
<evidence type="ECO:0000313" key="1">
    <source>
        <dbReference type="EMBL" id="APZ95925.1"/>
    </source>
</evidence>